<evidence type="ECO:0000313" key="3">
    <source>
        <dbReference type="Proteomes" id="UP000887566"/>
    </source>
</evidence>
<dbReference type="PANTHER" id="PTHR21593:SF36">
    <property type="entry name" value="DUF148 DOMAIN-CONTAINING PROTEIN-RELATED"/>
    <property type="match status" value="1"/>
</dbReference>
<evidence type="ECO:0000256" key="1">
    <source>
        <dbReference type="SAM" id="MobiDB-lite"/>
    </source>
</evidence>
<keyword evidence="3" id="KW-1185">Reference proteome</keyword>
<accession>A0A914WWH1</accession>
<protein>
    <submittedName>
        <fullName evidence="4">Uncharacterized protein</fullName>
    </submittedName>
</protein>
<dbReference type="InterPro" id="IPR052823">
    <property type="entry name" value="SXP/RAL-2_related"/>
</dbReference>
<dbReference type="AlphaFoldDB" id="A0A914WWH1"/>
<keyword evidence="2" id="KW-0732">Signal</keyword>
<name>A0A914WWH1_9BILA</name>
<feature type="region of interest" description="Disordered" evidence="1">
    <location>
        <begin position="22"/>
        <end position="41"/>
    </location>
</feature>
<dbReference type="PANTHER" id="PTHR21593">
    <property type="entry name" value="PRION-LIKE- Q/N-RICH -DOMAIN-BEARING PROTEIN PROTEIN"/>
    <property type="match status" value="1"/>
</dbReference>
<evidence type="ECO:0000256" key="2">
    <source>
        <dbReference type="SAM" id="SignalP"/>
    </source>
</evidence>
<dbReference type="WBParaSite" id="PSAMB.scaffold5519size11504.g26795.t1">
    <property type="protein sequence ID" value="PSAMB.scaffold5519size11504.g26795.t1"/>
    <property type="gene ID" value="PSAMB.scaffold5519size11504.g26795"/>
</dbReference>
<feature type="signal peptide" evidence="2">
    <location>
        <begin position="1"/>
        <end position="20"/>
    </location>
</feature>
<proteinExistence type="predicted"/>
<organism evidence="3 4">
    <name type="scientific">Plectus sambesii</name>
    <dbReference type="NCBI Taxonomy" id="2011161"/>
    <lineage>
        <taxon>Eukaryota</taxon>
        <taxon>Metazoa</taxon>
        <taxon>Ecdysozoa</taxon>
        <taxon>Nematoda</taxon>
        <taxon>Chromadorea</taxon>
        <taxon>Plectida</taxon>
        <taxon>Plectina</taxon>
        <taxon>Plectoidea</taxon>
        <taxon>Plectidae</taxon>
        <taxon>Plectus</taxon>
    </lineage>
</organism>
<sequence>MMKLGLLVVATLALIVAVKSHDHEHGPDDSHEHGTGGGHGTAPCPRCALLGKNTGLPGSFIEQLPEEIKTQLTAIQGNKTLSWPERREMIDQIVNNLPDEIRAKMPLPDGFENLPQDVRDQLKHVYMNKSLNWDEKREQITAIIDNLPEEVSKLLPPPGLPAGFELLPSEVQAQIKAVIENKSIKFGEKCKEIRKIMDGLPEEIKSKLPPAEEIAL</sequence>
<dbReference type="Proteomes" id="UP000887566">
    <property type="component" value="Unplaced"/>
</dbReference>
<feature type="chain" id="PRO_5036673956" evidence="2">
    <location>
        <begin position="21"/>
        <end position="216"/>
    </location>
</feature>
<feature type="compositionally biased region" description="Basic and acidic residues" evidence="1">
    <location>
        <begin position="22"/>
        <end position="34"/>
    </location>
</feature>
<reference evidence="4" key="1">
    <citation type="submission" date="2022-11" db="UniProtKB">
        <authorList>
            <consortium name="WormBaseParasite"/>
        </authorList>
    </citation>
    <scope>IDENTIFICATION</scope>
</reference>
<evidence type="ECO:0000313" key="4">
    <source>
        <dbReference type="WBParaSite" id="PSAMB.scaffold5519size11504.g26795.t1"/>
    </source>
</evidence>